<comment type="similarity">
    <text evidence="2">Belongs to the multi antimicrobial extrusion (MATE) (TC 2.A.66.1) family. MepA subfamily.</text>
</comment>
<dbReference type="PANTHER" id="PTHR43823:SF3">
    <property type="entry name" value="MULTIDRUG EXPORT PROTEIN MEPA"/>
    <property type="match status" value="1"/>
</dbReference>
<dbReference type="AlphaFoldDB" id="A0A939IYN8"/>
<dbReference type="InterPro" id="IPR045070">
    <property type="entry name" value="MATE_MepA-like"/>
</dbReference>
<comment type="subcellular location">
    <subcellularLocation>
        <location evidence="1">Cell inner membrane</location>
        <topology evidence="1">Multi-pass membrane protein</topology>
    </subcellularLocation>
</comment>
<dbReference type="GO" id="GO:0042910">
    <property type="term" value="F:xenobiotic transmembrane transporter activity"/>
    <property type="evidence" value="ECO:0007669"/>
    <property type="project" value="InterPro"/>
</dbReference>
<proteinExistence type="inferred from homology"/>
<feature type="transmembrane region" description="Helical" evidence="10">
    <location>
        <begin position="366"/>
        <end position="389"/>
    </location>
</feature>
<feature type="transmembrane region" description="Helical" evidence="10">
    <location>
        <begin position="280"/>
        <end position="304"/>
    </location>
</feature>
<feature type="transmembrane region" description="Helical" evidence="10">
    <location>
        <begin position="396"/>
        <end position="418"/>
    </location>
</feature>
<dbReference type="EMBL" id="JAEKJZ010000001">
    <property type="protein sequence ID" value="MBN9669176.1"/>
    <property type="molecule type" value="Genomic_DNA"/>
</dbReference>
<evidence type="ECO:0000256" key="1">
    <source>
        <dbReference type="ARBA" id="ARBA00004429"/>
    </source>
</evidence>
<dbReference type="Proteomes" id="UP000664096">
    <property type="component" value="Unassembled WGS sequence"/>
</dbReference>
<keyword evidence="5" id="KW-1003">Cell membrane</keyword>
<name>A0A939IYN8_9HYPH</name>
<dbReference type="RefSeq" id="WP_207138763.1">
    <property type="nucleotide sequence ID" value="NZ_JAEKJZ010000001.1"/>
</dbReference>
<feature type="transmembrane region" description="Helical" evidence="10">
    <location>
        <begin position="196"/>
        <end position="218"/>
    </location>
</feature>
<dbReference type="PIRSF" id="PIRSF006603">
    <property type="entry name" value="DinF"/>
    <property type="match status" value="1"/>
</dbReference>
<keyword evidence="7 10" id="KW-1133">Transmembrane helix</keyword>
<sequence>MSQDISRTNAFTHGPLGPTLFKTALPVVFVMGMNGLLTVTDAVFLGLFAGPEALSSVTLMFPAYMLLVALATLVSNGMSSILARHLGGERICAAQAVFAGAHWLALSTGALVIALFWLFGRAITLAAANGSAGIADMSYAYLLITVCFSPLFFVLSVNADALRNEGRAPLMAGISLFVSVANIVFDYVLIGPLDFGVAGSAWATALAQMFAMALLLVFRKRGRTHLGFGALVRPPSARDWPRMLALGAPQSLSFIGIALGSTATFAMLQVTADGGYGTTVAAFGIVTRIMTFAYLPLLGLAQALQAMIGNNYGAKLWHRTDDTLRLGLTAAFLYCAGVQTALSLFAYPLGFLFAADSAVAGDVARILPTMVAMYFAMGPLFVVATYFQALGDARRAALLGLAKPYAFFLPLVAILPHLAGERGIWLASPLGEVLLLALTVAVLTVTARNAPARWGLFFAPRPG</sequence>
<evidence type="ECO:0000256" key="9">
    <source>
        <dbReference type="ARBA" id="ARBA00023251"/>
    </source>
</evidence>
<feature type="transmembrane region" description="Helical" evidence="10">
    <location>
        <begin position="243"/>
        <end position="268"/>
    </location>
</feature>
<feature type="transmembrane region" description="Helical" evidence="10">
    <location>
        <begin position="27"/>
        <end position="49"/>
    </location>
</feature>
<dbReference type="InterPro" id="IPR051327">
    <property type="entry name" value="MATE_MepA_subfamily"/>
</dbReference>
<dbReference type="InterPro" id="IPR002528">
    <property type="entry name" value="MATE_fam"/>
</dbReference>
<evidence type="ECO:0000256" key="8">
    <source>
        <dbReference type="ARBA" id="ARBA00023136"/>
    </source>
</evidence>
<evidence type="ECO:0000256" key="3">
    <source>
        <dbReference type="ARBA" id="ARBA00022106"/>
    </source>
</evidence>
<evidence type="ECO:0000256" key="4">
    <source>
        <dbReference type="ARBA" id="ARBA00022448"/>
    </source>
</evidence>
<feature type="transmembrane region" description="Helical" evidence="10">
    <location>
        <begin position="96"/>
        <end position="119"/>
    </location>
</feature>
<evidence type="ECO:0000256" key="10">
    <source>
        <dbReference type="SAM" id="Phobius"/>
    </source>
</evidence>
<evidence type="ECO:0000313" key="12">
    <source>
        <dbReference type="Proteomes" id="UP000664096"/>
    </source>
</evidence>
<feature type="transmembrane region" description="Helical" evidence="10">
    <location>
        <begin position="61"/>
        <end position="84"/>
    </location>
</feature>
<evidence type="ECO:0000256" key="7">
    <source>
        <dbReference type="ARBA" id="ARBA00022989"/>
    </source>
</evidence>
<dbReference type="InterPro" id="IPR048279">
    <property type="entry name" value="MdtK-like"/>
</dbReference>
<dbReference type="GO" id="GO:0015297">
    <property type="term" value="F:antiporter activity"/>
    <property type="evidence" value="ECO:0007669"/>
    <property type="project" value="InterPro"/>
</dbReference>
<evidence type="ECO:0000256" key="2">
    <source>
        <dbReference type="ARBA" id="ARBA00008417"/>
    </source>
</evidence>
<feature type="transmembrane region" description="Helical" evidence="10">
    <location>
        <begin position="424"/>
        <end position="445"/>
    </location>
</feature>
<gene>
    <name evidence="11" type="ORF">JF539_02425</name>
</gene>
<feature type="transmembrane region" description="Helical" evidence="10">
    <location>
        <begin position="139"/>
        <end position="158"/>
    </location>
</feature>
<feature type="transmembrane region" description="Helical" evidence="10">
    <location>
        <begin position="324"/>
        <end position="346"/>
    </location>
</feature>
<accession>A0A939IYN8</accession>
<comment type="caution">
    <text evidence="11">The sequence shown here is derived from an EMBL/GenBank/DDBJ whole genome shotgun (WGS) entry which is preliminary data.</text>
</comment>
<reference evidence="11" key="1">
    <citation type="submission" date="2020-12" db="EMBL/GenBank/DDBJ databases">
        <title>Oil enriched cultivation method for isolating marine PHA-producing bacteria.</title>
        <authorList>
            <person name="Zheng W."/>
            <person name="Yu S."/>
            <person name="Huang Y."/>
        </authorList>
    </citation>
    <scope>NUCLEOTIDE SEQUENCE</scope>
    <source>
        <strain evidence="11">SY-2-12</strain>
    </source>
</reference>
<dbReference type="CDD" id="cd13143">
    <property type="entry name" value="MATE_MepA_like"/>
    <property type="match status" value="1"/>
</dbReference>
<dbReference type="GO" id="GO:0046677">
    <property type="term" value="P:response to antibiotic"/>
    <property type="evidence" value="ECO:0007669"/>
    <property type="project" value="UniProtKB-KW"/>
</dbReference>
<keyword evidence="4" id="KW-0813">Transport</keyword>
<evidence type="ECO:0000313" key="11">
    <source>
        <dbReference type="EMBL" id="MBN9669176.1"/>
    </source>
</evidence>
<organism evidence="11 12">
    <name type="scientific">Roseibium aggregatum</name>
    <dbReference type="NCBI Taxonomy" id="187304"/>
    <lineage>
        <taxon>Bacteria</taxon>
        <taxon>Pseudomonadati</taxon>
        <taxon>Pseudomonadota</taxon>
        <taxon>Alphaproteobacteria</taxon>
        <taxon>Hyphomicrobiales</taxon>
        <taxon>Stappiaceae</taxon>
        <taxon>Roseibium</taxon>
    </lineage>
</organism>
<evidence type="ECO:0000256" key="5">
    <source>
        <dbReference type="ARBA" id="ARBA00022475"/>
    </source>
</evidence>
<dbReference type="GO" id="GO:0005886">
    <property type="term" value="C:plasma membrane"/>
    <property type="evidence" value="ECO:0007669"/>
    <property type="project" value="UniProtKB-SubCell"/>
</dbReference>
<feature type="transmembrane region" description="Helical" evidence="10">
    <location>
        <begin position="170"/>
        <end position="190"/>
    </location>
</feature>
<dbReference type="Pfam" id="PF01554">
    <property type="entry name" value="MatE"/>
    <property type="match status" value="2"/>
</dbReference>
<keyword evidence="8 10" id="KW-0472">Membrane</keyword>
<keyword evidence="6 10" id="KW-0812">Transmembrane</keyword>
<dbReference type="PANTHER" id="PTHR43823">
    <property type="entry name" value="SPORULATION PROTEIN YKVU"/>
    <property type="match status" value="1"/>
</dbReference>
<protein>
    <recommendedName>
        <fullName evidence="3">Multidrug export protein MepA</fullName>
    </recommendedName>
</protein>
<keyword evidence="9" id="KW-0046">Antibiotic resistance</keyword>
<evidence type="ECO:0000256" key="6">
    <source>
        <dbReference type="ARBA" id="ARBA00022692"/>
    </source>
</evidence>